<protein>
    <recommendedName>
        <fullName evidence="8">Outer membrane protein assembly factor BamA</fullName>
    </recommendedName>
</protein>
<dbReference type="InterPro" id="IPR010827">
    <property type="entry name" value="BamA/TamA_POTRA"/>
</dbReference>
<dbReference type="GO" id="GO:0009279">
    <property type="term" value="C:cell outer membrane"/>
    <property type="evidence" value="ECO:0007669"/>
    <property type="project" value="UniProtKB-UniRule"/>
</dbReference>
<feature type="domain" description="POTRA" evidence="10">
    <location>
        <begin position="276"/>
        <end position="354"/>
    </location>
</feature>
<dbReference type="GO" id="GO:0071709">
    <property type="term" value="P:membrane assembly"/>
    <property type="evidence" value="ECO:0007669"/>
    <property type="project" value="InterPro"/>
</dbReference>
<evidence type="ECO:0000256" key="6">
    <source>
        <dbReference type="ARBA" id="ARBA00023136"/>
    </source>
</evidence>
<evidence type="ECO:0000313" key="12">
    <source>
        <dbReference type="Proteomes" id="UP000069902"/>
    </source>
</evidence>
<organism evidence="11 12">
    <name type="scientific">Candidatus Protochlamydia naegleriophila</name>
    <dbReference type="NCBI Taxonomy" id="389348"/>
    <lineage>
        <taxon>Bacteria</taxon>
        <taxon>Pseudomonadati</taxon>
        <taxon>Chlamydiota</taxon>
        <taxon>Chlamydiia</taxon>
        <taxon>Parachlamydiales</taxon>
        <taxon>Parachlamydiaceae</taxon>
        <taxon>Candidatus Protochlamydia</taxon>
    </lineage>
</organism>
<dbReference type="Gene3D" id="3.10.20.310">
    <property type="entry name" value="membrane protein fhac"/>
    <property type="match status" value="4"/>
</dbReference>
<evidence type="ECO:0000256" key="9">
    <source>
        <dbReference type="SAM" id="SignalP"/>
    </source>
</evidence>
<evidence type="ECO:0000256" key="1">
    <source>
        <dbReference type="ARBA" id="ARBA00004370"/>
    </source>
</evidence>
<dbReference type="InterPro" id="IPR023707">
    <property type="entry name" value="OM_assembly_BamA"/>
</dbReference>
<keyword evidence="7" id="KW-0998">Cell outer membrane</keyword>
<evidence type="ECO:0000259" key="10">
    <source>
        <dbReference type="PROSITE" id="PS51779"/>
    </source>
</evidence>
<dbReference type="KEGG" id="pnl:PNK_0901"/>
<sequence length="782" mass="89664">MLKKIIFAFHCLCLLFLHSVYGQILQFENQTIDTVDIIVHTRTGTVVDNQAILTRLRTQPGGFFSQADFDEDLKTLAQDYDRVDPAVKTDDDRVSIILHVWPKPTIHSIRWHGNHRVSTNRLQRELGIGCFATFERQAFNQAFHKLKAYYIRKGFFEAHLDYHVDLDCETNEVDITIEIVEGRSGKIQKIIFENFCENEEHDILGQMITKKYNIFMSWFTQEGTYNEDAIQQDRLIITNYLQNEGYADASVDITVTESCEADRIIVTITADKGERYYFGQLSFEGNQVICDEEIDRLFGVRPGEPFSIEEIRETLDTLTDAYGRLGYVDAVVDFEPELDECDYRYNVHFKIEEGEQFHVGLVRVFGNISTKTSVILHETLMIPGEVFNTLKLKATEQRLINIGYFKHVNVYIVKGTESCLGGNYRDVYIEVEETSTGQFSAFMGYSSVEELFGGINITERNFNHEGFYYLWRDGLRALRGGGEYAQFTTQIGQKSRNYTFSWTKPYFMDTKWTIGFDLSKSCTRYISKDYDLDTISLVLRAQYNINQFVRFGVQYRLKNGAVHLHHGGGSISQLEDDSHIHGLISAVGTSLNYDSTNHPLKPSCGFRSKLLLEYAGLGGDHTFFSIGYFNSYYYPVGSRMVLKYRADFRFIQPIGDTHYDDLPLDERIFLGGDFAVRGFRPYRLGPQYDHTHVPRGGLSMQLYSVELSRRIVADVEVFGFLDAGHLSEDTWEFGRLSVAVGYGTRFKLIDSIPPITLGMGYPLNATNRSEVKKFFLSLGGNF</sequence>
<dbReference type="EMBL" id="LN879502">
    <property type="protein sequence ID" value="CUI16526.1"/>
    <property type="molecule type" value="Genomic_DNA"/>
</dbReference>
<dbReference type="PIRSF" id="PIRSF006076">
    <property type="entry name" value="OM_assembly_OMP85"/>
    <property type="match status" value="1"/>
</dbReference>
<keyword evidence="6" id="KW-0472">Membrane</keyword>
<dbReference type="Pfam" id="PF07244">
    <property type="entry name" value="POTRA"/>
    <property type="match status" value="4"/>
</dbReference>
<evidence type="ECO:0000256" key="4">
    <source>
        <dbReference type="ARBA" id="ARBA00022729"/>
    </source>
</evidence>
<keyword evidence="4 9" id="KW-0732">Signal</keyword>
<accession>A0A0U5JAR8</accession>
<dbReference type="Gene3D" id="2.40.160.50">
    <property type="entry name" value="membrane protein fhac: a member of the omp85/tpsb transporter family"/>
    <property type="match status" value="1"/>
</dbReference>
<comment type="subcellular location">
    <subcellularLocation>
        <location evidence="1">Membrane</location>
    </subcellularLocation>
</comment>
<dbReference type="InParanoid" id="A0A0U5JAR8"/>
<feature type="signal peptide" evidence="9">
    <location>
        <begin position="1"/>
        <end position="22"/>
    </location>
</feature>
<reference evidence="12" key="1">
    <citation type="submission" date="2015-09" db="EMBL/GenBank/DDBJ databases">
        <authorList>
            <person name="Bertelli C."/>
        </authorList>
    </citation>
    <scope>NUCLEOTIDE SEQUENCE [LARGE SCALE GENOMIC DNA]</scope>
    <source>
        <strain evidence="12">KNic</strain>
    </source>
</reference>
<feature type="chain" id="PRO_5006860356" description="Outer membrane protein assembly factor BamA" evidence="9">
    <location>
        <begin position="23"/>
        <end position="782"/>
    </location>
</feature>
<evidence type="ECO:0000313" key="11">
    <source>
        <dbReference type="EMBL" id="CUI16526.1"/>
    </source>
</evidence>
<dbReference type="FunCoup" id="A0A0U5JAR8">
    <property type="interactions" value="215"/>
</dbReference>
<proteinExistence type="predicted"/>
<dbReference type="Proteomes" id="UP000069902">
    <property type="component" value="Chromosome cPNK"/>
</dbReference>
<dbReference type="InterPro" id="IPR034746">
    <property type="entry name" value="POTRA"/>
</dbReference>
<dbReference type="PANTHER" id="PTHR12815:SF47">
    <property type="entry name" value="TRANSLOCATION AND ASSEMBLY MODULE SUBUNIT TAMA"/>
    <property type="match status" value="1"/>
</dbReference>
<evidence type="ECO:0000256" key="2">
    <source>
        <dbReference type="ARBA" id="ARBA00022452"/>
    </source>
</evidence>
<dbReference type="InterPro" id="IPR000184">
    <property type="entry name" value="Bac_surfAg_D15"/>
</dbReference>
<gene>
    <name evidence="11" type="primary">omp85</name>
    <name evidence="11" type="ORF">PNK_0901</name>
</gene>
<keyword evidence="12" id="KW-1185">Reference proteome</keyword>
<name>A0A0U5JAR8_9BACT</name>
<keyword evidence="2" id="KW-1134">Transmembrane beta strand</keyword>
<evidence type="ECO:0000256" key="3">
    <source>
        <dbReference type="ARBA" id="ARBA00022692"/>
    </source>
</evidence>
<dbReference type="PROSITE" id="PS51779">
    <property type="entry name" value="POTRA"/>
    <property type="match status" value="2"/>
</dbReference>
<evidence type="ECO:0000256" key="5">
    <source>
        <dbReference type="ARBA" id="ARBA00022737"/>
    </source>
</evidence>
<dbReference type="NCBIfam" id="TIGR03303">
    <property type="entry name" value="OM_YaeT"/>
    <property type="match status" value="1"/>
</dbReference>
<dbReference type="AlphaFoldDB" id="A0A0U5JAR8"/>
<keyword evidence="5" id="KW-0677">Repeat</keyword>
<dbReference type="PANTHER" id="PTHR12815">
    <property type="entry name" value="SORTING AND ASSEMBLY MACHINERY SAMM50 PROTEIN FAMILY MEMBER"/>
    <property type="match status" value="1"/>
</dbReference>
<dbReference type="RefSeq" id="WP_079992808.1">
    <property type="nucleotide sequence ID" value="NZ_LN879502.1"/>
</dbReference>
<dbReference type="STRING" id="389348.PNK_0901"/>
<dbReference type="Pfam" id="PF01103">
    <property type="entry name" value="Omp85"/>
    <property type="match status" value="1"/>
</dbReference>
<keyword evidence="3" id="KW-0812">Transmembrane</keyword>
<dbReference type="InterPro" id="IPR039910">
    <property type="entry name" value="D15-like"/>
</dbReference>
<dbReference type="PATRIC" id="fig|389348.3.peg.989"/>
<evidence type="ECO:0000256" key="8">
    <source>
        <dbReference type="NCBIfam" id="TIGR03303"/>
    </source>
</evidence>
<feature type="domain" description="POTRA" evidence="10">
    <location>
        <begin position="357"/>
        <end position="434"/>
    </location>
</feature>
<evidence type="ECO:0000256" key="7">
    <source>
        <dbReference type="ARBA" id="ARBA00023237"/>
    </source>
</evidence>